<proteinExistence type="predicted"/>
<organism evidence="2 3">
    <name type="scientific">Stylosanthes scabra</name>
    <dbReference type="NCBI Taxonomy" id="79078"/>
    <lineage>
        <taxon>Eukaryota</taxon>
        <taxon>Viridiplantae</taxon>
        <taxon>Streptophyta</taxon>
        <taxon>Embryophyta</taxon>
        <taxon>Tracheophyta</taxon>
        <taxon>Spermatophyta</taxon>
        <taxon>Magnoliopsida</taxon>
        <taxon>eudicotyledons</taxon>
        <taxon>Gunneridae</taxon>
        <taxon>Pentapetalae</taxon>
        <taxon>rosids</taxon>
        <taxon>fabids</taxon>
        <taxon>Fabales</taxon>
        <taxon>Fabaceae</taxon>
        <taxon>Papilionoideae</taxon>
        <taxon>50 kb inversion clade</taxon>
        <taxon>dalbergioids sensu lato</taxon>
        <taxon>Dalbergieae</taxon>
        <taxon>Pterocarpus clade</taxon>
        <taxon>Stylosanthes</taxon>
    </lineage>
</organism>
<keyword evidence="3" id="KW-1185">Reference proteome</keyword>
<gene>
    <name evidence="2" type="ORF">PIB30_041299</name>
</gene>
<name>A0ABU6ZDM0_9FABA</name>
<dbReference type="EMBL" id="JASCZI010272088">
    <property type="protein sequence ID" value="MED6220043.1"/>
    <property type="molecule type" value="Genomic_DNA"/>
</dbReference>
<feature type="compositionally biased region" description="Polar residues" evidence="1">
    <location>
        <begin position="47"/>
        <end position="61"/>
    </location>
</feature>
<comment type="caution">
    <text evidence="2">The sequence shown here is derived from an EMBL/GenBank/DDBJ whole genome shotgun (WGS) entry which is preliminary data.</text>
</comment>
<protein>
    <submittedName>
        <fullName evidence="2">Uncharacterized protein</fullName>
    </submittedName>
</protein>
<reference evidence="2 3" key="1">
    <citation type="journal article" date="2023" name="Plants (Basel)">
        <title>Bridging the Gap: Combining Genomics and Transcriptomics Approaches to Understand Stylosanthes scabra, an Orphan Legume from the Brazilian Caatinga.</title>
        <authorList>
            <person name="Ferreira-Neto J.R.C."/>
            <person name="da Silva M.D."/>
            <person name="Binneck E."/>
            <person name="de Melo N.F."/>
            <person name="da Silva R.H."/>
            <person name="de Melo A.L.T.M."/>
            <person name="Pandolfi V."/>
            <person name="Bustamante F.O."/>
            <person name="Brasileiro-Vidal A.C."/>
            <person name="Benko-Iseppon A.M."/>
        </authorList>
    </citation>
    <scope>NUCLEOTIDE SEQUENCE [LARGE SCALE GENOMIC DNA]</scope>
    <source>
        <tissue evidence="2">Leaves</tissue>
    </source>
</reference>
<evidence type="ECO:0000256" key="1">
    <source>
        <dbReference type="SAM" id="MobiDB-lite"/>
    </source>
</evidence>
<evidence type="ECO:0000313" key="2">
    <source>
        <dbReference type="EMBL" id="MED6220043.1"/>
    </source>
</evidence>
<accession>A0ABU6ZDM0</accession>
<dbReference type="Proteomes" id="UP001341840">
    <property type="component" value="Unassembled WGS sequence"/>
</dbReference>
<sequence>MSIKSSFTLETLKRNLHKKIGLKDNEVVGMAYRIPHAVYAGKWQLASTQRNSKNSTPNSDRNPPYEENILMRDILNDISDHEDDLLHAEEEDVDIDLGQQFQVIPTMG</sequence>
<feature type="region of interest" description="Disordered" evidence="1">
    <location>
        <begin position="47"/>
        <end position="68"/>
    </location>
</feature>
<evidence type="ECO:0000313" key="3">
    <source>
        <dbReference type="Proteomes" id="UP001341840"/>
    </source>
</evidence>